<sequence>MIGLGLSISSSCSDSNSHKSFTLTILHLVILSFRRDVALWMPSLCSLQLVTINRSMFVKLIHCSKPSSEQSSKHTFDLNFGFNCHISSSRLRLLPLMKYTLGNMEIALASGSFLSSYTQALGILIVHVQNEHEMVMVATEALTLVFVDLILSLDGPGDSAGMLVTTGETLPAPMSCILFVSLDLPPNEAFNQPLKESRSPAASAFLFTEPGNLSGSSSISFSSHSPWL</sequence>
<reference evidence="1" key="1">
    <citation type="submission" date="2014-09" db="EMBL/GenBank/DDBJ databases">
        <authorList>
            <person name="Magalhaes I.L.F."/>
            <person name="Oliveira U."/>
            <person name="Santos F.R."/>
            <person name="Vidigal T.H.D.A."/>
            <person name="Brescovit A.D."/>
            <person name="Santos A.J."/>
        </authorList>
    </citation>
    <scope>NUCLEOTIDE SEQUENCE</scope>
    <source>
        <tissue evidence="1">Shoot tissue taken approximately 20 cm above the soil surface</tissue>
    </source>
</reference>
<dbReference type="EMBL" id="GBRH01266018">
    <property type="protein sequence ID" value="JAD31877.1"/>
    <property type="molecule type" value="Transcribed_RNA"/>
</dbReference>
<protein>
    <submittedName>
        <fullName evidence="1">Uncharacterized protein</fullName>
    </submittedName>
</protein>
<proteinExistence type="predicted"/>
<evidence type="ECO:0000313" key="1">
    <source>
        <dbReference type="EMBL" id="JAD31877.1"/>
    </source>
</evidence>
<reference evidence="1" key="2">
    <citation type="journal article" date="2015" name="Data Brief">
        <title>Shoot transcriptome of the giant reed, Arundo donax.</title>
        <authorList>
            <person name="Barrero R.A."/>
            <person name="Guerrero F.D."/>
            <person name="Moolhuijzen P."/>
            <person name="Goolsby J.A."/>
            <person name="Tidwell J."/>
            <person name="Bellgard S.E."/>
            <person name="Bellgard M.I."/>
        </authorList>
    </citation>
    <scope>NUCLEOTIDE SEQUENCE</scope>
    <source>
        <tissue evidence="1">Shoot tissue taken approximately 20 cm above the soil surface</tissue>
    </source>
</reference>
<dbReference type="AlphaFoldDB" id="A0A0A8ZAH9"/>
<name>A0A0A8ZAH9_ARUDO</name>
<organism evidence="1">
    <name type="scientific">Arundo donax</name>
    <name type="common">Giant reed</name>
    <name type="synonym">Donax arundinaceus</name>
    <dbReference type="NCBI Taxonomy" id="35708"/>
    <lineage>
        <taxon>Eukaryota</taxon>
        <taxon>Viridiplantae</taxon>
        <taxon>Streptophyta</taxon>
        <taxon>Embryophyta</taxon>
        <taxon>Tracheophyta</taxon>
        <taxon>Spermatophyta</taxon>
        <taxon>Magnoliopsida</taxon>
        <taxon>Liliopsida</taxon>
        <taxon>Poales</taxon>
        <taxon>Poaceae</taxon>
        <taxon>PACMAD clade</taxon>
        <taxon>Arundinoideae</taxon>
        <taxon>Arundineae</taxon>
        <taxon>Arundo</taxon>
    </lineage>
</organism>
<accession>A0A0A8ZAH9</accession>